<comment type="caution">
    <text evidence="2">The sequence shown here is derived from an EMBL/GenBank/DDBJ whole genome shotgun (WGS) entry which is preliminary data.</text>
</comment>
<evidence type="ECO:0000313" key="3">
    <source>
        <dbReference type="Proteomes" id="UP000468687"/>
    </source>
</evidence>
<dbReference type="PANTHER" id="PTHR48079:SF6">
    <property type="entry name" value="NAD(P)-BINDING DOMAIN-CONTAINING PROTEIN-RELATED"/>
    <property type="match status" value="1"/>
</dbReference>
<dbReference type="Proteomes" id="UP000468687">
    <property type="component" value="Unassembled WGS sequence"/>
</dbReference>
<feature type="domain" description="NAD-dependent epimerase/dehydratase" evidence="1">
    <location>
        <begin position="3"/>
        <end position="217"/>
    </location>
</feature>
<keyword evidence="3" id="KW-1185">Reference proteome</keyword>
<name>A0A6P0HMR4_9ACTN</name>
<dbReference type="GO" id="GO:0005737">
    <property type="term" value="C:cytoplasm"/>
    <property type="evidence" value="ECO:0007669"/>
    <property type="project" value="TreeGrafter"/>
</dbReference>
<reference evidence="2 3" key="1">
    <citation type="journal article" date="2014" name="Int. J. Syst. Evol. Microbiol.">
        <title>Nocardioides zeae sp. nov., isolated from the stem of Zea mays.</title>
        <authorList>
            <person name="Glaeser S.P."/>
            <person name="McInroy J.A."/>
            <person name="Busse H.J."/>
            <person name="Kampfer P."/>
        </authorList>
    </citation>
    <scope>NUCLEOTIDE SEQUENCE [LARGE SCALE GENOMIC DNA]</scope>
    <source>
        <strain evidence="2 3">JCM 30728</strain>
    </source>
</reference>
<sequence length="326" mass="35738">MRIVVTGASGFVGGRLAELARAAGHDVVGIGRRRLDAEGYLSVDLGRAHGEEPPTLPWRPEAVVHCAARATPYARRREFEADNVTATRTVVDWCARSWGRPRLVHVSSSSVLYRDGDQLDLTEESPVGPPFANDYARTKAASEEVVAEYEGSWVVARPRAVFGPGDTVLFPRILAAARAGRLPLLTGRETPAVGDVIYVDNLADHLLLLAERDDLGGVYHLTNAEPVEMQSVLTEVVERLGLEPPTRRVSIRSAMRAARALEALWRVARLPGEPPITPYGVGVLTWSKTFVPDKMLRDLGPPRVSVAEGIEEFVAWQRAEWEREGA</sequence>
<accession>A0A6P0HMR4</accession>
<dbReference type="InterPro" id="IPR001509">
    <property type="entry name" value="Epimerase_deHydtase"/>
</dbReference>
<dbReference type="Pfam" id="PF01370">
    <property type="entry name" value="Epimerase"/>
    <property type="match status" value="1"/>
</dbReference>
<dbReference type="PANTHER" id="PTHR48079">
    <property type="entry name" value="PROTEIN YEEZ"/>
    <property type="match status" value="1"/>
</dbReference>
<dbReference type="InterPro" id="IPR036291">
    <property type="entry name" value="NAD(P)-bd_dom_sf"/>
</dbReference>
<dbReference type="GO" id="GO:0004029">
    <property type="term" value="F:aldehyde dehydrogenase (NAD+) activity"/>
    <property type="evidence" value="ECO:0007669"/>
    <property type="project" value="TreeGrafter"/>
</dbReference>
<dbReference type="AlphaFoldDB" id="A0A6P0HMR4"/>
<proteinExistence type="predicted"/>
<dbReference type="EMBL" id="JAAGXA010000010">
    <property type="protein sequence ID" value="NEN79580.1"/>
    <property type="molecule type" value="Genomic_DNA"/>
</dbReference>
<dbReference type="Gene3D" id="3.40.50.720">
    <property type="entry name" value="NAD(P)-binding Rossmann-like Domain"/>
    <property type="match status" value="1"/>
</dbReference>
<dbReference type="SUPFAM" id="SSF51735">
    <property type="entry name" value="NAD(P)-binding Rossmann-fold domains"/>
    <property type="match status" value="1"/>
</dbReference>
<dbReference type="RefSeq" id="WP_163773126.1">
    <property type="nucleotide sequence ID" value="NZ_JAAGXA010000010.1"/>
</dbReference>
<organism evidence="2 3">
    <name type="scientific">Nocardioides zeae</name>
    <dbReference type="NCBI Taxonomy" id="1457234"/>
    <lineage>
        <taxon>Bacteria</taxon>
        <taxon>Bacillati</taxon>
        <taxon>Actinomycetota</taxon>
        <taxon>Actinomycetes</taxon>
        <taxon>Propionibacteriales</taxon>
        <taxon>Nocardioidaceae</taxon>
        <taxon>Nocardioides</taxon>
    </lineage>
</organism>
<protein>
    <submittedName>
        <fullName evidence="2">NAD-dependent epimerase/dehydratase family protein</fullName>
    </submittedName>
</protein>
<dbReference type="InterPro" id="IPR051783">
    <property type="entry name" value="NAD(P)-dependent_oxidoreduct"/>
</dbReference>
<evidence type="ECO:0000313" key="2">
    <source>
        <dbReference type="EMBL" id="NEN79580.1"/>
    </source>
</evidence>
<evidence type="ECO:0000259" key="1">
    <source>
        <dbReference type="Pfam" id="PF01370"/>
    </source>
</evidence>
<gene>
    <name evidence="2" type="ORF">G3T38_14975</name>
</gene>